<geneLocation type="mitochondrion" evidence="2"/>
<keyword evidence="1" id="KW-0472">Membrane</keyword>
<evidence type="ECO:0000256" key="1">
    <source>
        <dbReference type="SAM" id="Phobius"/>
    </source>
</evidence>
<keyword evidence="1" id="KW-1133">Transmembrane helix</keyword>
<keyword evidence="2" id="KW-0496">Mitochondrion</keyword>
<name>A0A386B275_9NEOP</name>
<sequence length="163" mass="18109">MEFITICSSVLLWFSFTSMVGMISTVFLAVSVSSYLILSSGTSVMGQILFLSYVGGLVALVSFMVSTHDDSASKAMEGKSSLSILTLSLLIFVILKEPLCYGVDFILPHLEGVMLVEIYHEMGLLGEKFLVSTVILSISILFFGLFMIHEICRLYNQEDFLYR</sequence>
<keyword evidence="1" id="KW-0812">Transmembrane</keyword>
<feature type="transmembrane region" description="Helical" evidence="1">
    <location>
        <begin position="78"/>
        <end position="95"/>
    </location>
</feature>
<proteinExistence type="predicted"/>
<feature type="transmembrane region" description="Helical" evidence="1">
    <location>
        <begin position="129"/>
        <end position="148"/>
    </location>
</feature>
<organism evidence="2">
    <name type="scientific">Bovicola bovis</name>
    <name type="common">cattle chewing louse</name>
    <dbReference type="NCBI Taxonomy" id="160097"/>
    <lineage>
        <taxon>Eukaryota</taxon>
        <taxon>Metazoa</taxon>
        <taxon>Ecdysozoa</taxon>
        <taxon>Arthropoda</taxon>
        <taxon>Hexapoda</taxon>
        <taxon>Insecta</taxon>
        <taxon>Pterygota</taxon>
        <taxon>Neoptera</taxon>
        <taxon>Paraneoptera</taxon>
        <taxon>Psocodea</taxon>
        <taxon>Troctomorpha</taxon>
        <taxon>Phthiraptera</taxon>
        <taxon>Ischnocera</taxon>
        <taxon>Bovicoliidae</taxon>
        <taxon>Bovicola</taxon>
    </lineage>
</organism>
<dbReference type="EMBL" id="MH001198">
    <property type="protein sequence ID" value="AYC65840.1"/>
    <property type="molecule type" value="Genomic_DNA"/>
</dbReference>
<feature type="transmembrane region" description="Helical" evidence="1">
    <location>
        <begin position="44"/>
        <end position="66"/>
    </location>
</feature>
<protein>
    <submittedName>
        <fullName evidence="2">NADH dehydrogenase subunit 6</fullName>
    </submittedName>
</protein>
<dbReference type="AlphaFoldDB" id="A0A386B275"/>
<reference evidence="2" key="1">
    <citation type="journal article" date="2018" name="Syst. Biol.">
        <title>Mitochondrial Genome Fragmentation Unites the Parasitic Lice of Eutherian Mammals.</title>
        <authorList>
            <person name="Song F."/>
            <person name="Li H."/>
            <person name="Liu G.-H."/>
            <person name="Wang W."/>
            <person name="James P."/>
            <person name="Colwell D.D."/>
            <person name="Tran A."/>
            <person name="Gong S."/>
            <person name="Cai W."/>
            <person name="Shao R."/>
        </authorList>
    </citation>
    <scope>NUCLEOTIDE SEQUENCE</scope>
    <source>
        <strain evidence="2">Minichromosome 10</strain>
    </source>
</reference>
<feature type="transmembrane region" description="Helical" evidence="1">
    <location>
        <begin position="12"/>
        <end position="38"/>
    </location>
</feature>
<gene>
    <name evidence="2" type="primary">ND6</name>
</gene>
<accession>A0A386B275</accession>
<evidence type="ECO:0000313" key="2">
    <source>
        <dbReference type="EMBL" id="AYC65840.1"/>
    </source>
</evidence>